<dbReference type="Gene3D" id="3.30.760.10">
    <property type="entry name" value="RNA Cap, Translation Initiation Factor Eif4e"/>
    <property type="match status" value="1"/>
</dbReference>
<dbReference type="PANTHER" id="PTHR11960">
    <property type="entry name" value="EUKARYOTIC TRANSLATION INITIATION FACTOR 4E RELATED"/>
    <property type="match status" value="1"/>
</dbReference>
<keyword evidence="1" id="KW-0648">Protein biosynthesis</keyword>
<proteinExistence type="inferred from homology"/>
<evidence type="ECO:0000313" key="2">
    <source>
        <dbReference type="Proteomes" id="UP000887575"/>
    </source>
</evidence>
<name>A0AAF3EEM1_9BILA</name>
<evidence type="ECO:0000256" key="1">
    <source>
        <dbReference type="RuleBase" id="RU004374"/>
    </source>
</evidence>
<dbReference type="WBParaSite" id="MBELARI_LOCUS12426">
    <property type="protein sequence ID" value="MBELARI_LOCUS12426"/>
    <property type="gene ID" value="MBELARI_LOCUS12426"/>
</dbReference>
<dbReference type="Pfam" id="PF01652">
    <property type="entry name" value="IF4E"/>
    <property type="match status" value="1"/>
</dbReference>
<protein>
    <submittedName>
        <fullName evidence="3">EIF-4F 25 kDa subunit</fullName>
    </submittedName>
</protein>
<keyword evidence="1" id="KW-0694">RNA-binding</keyword>
<accession>A0AAF3EEM1</accession>
<reference evidence="3" key="1">
    <citation type="submission" date="2024-02" db="UniProtKB">
        <authorList>
            <consortium name="WormBaseParasite"/>
        </authorList>
    </citation>
    <scope>IDENTIFICATION</scope>
</reference>
<dbReference type="InterPro" id="IPR001040">
    <property type="entry name" value="TIF_eIF_4E"/>
</dbReference>
<dbReference type="InterPro" id="IPR023398">
    <property type="entry name" value="TIF_eIF4e-like"/>
</dbReference>
<dbReference type="GO" id="GO:0003743">
    <property type="term" value="F:translation initiation factor activity"/>
    <property type="evidence" value="ECO:0007669"/>
    <property type="project" value="UniProtKB-KW"/>
</dbReference>
<evidence type="ECO:0000313" key="3">
    <source>
        <dbReference type="WBParaSite" id="MBELARI_LOCUS12426"/>
    </source>
</evidence>
<dbReference type="AlphaFoldDB" id="A0AAF3EEM1"/>
<sequence length="205" mass="23837">MTDSRELAVTEKPCGPDEHPLQHTYEFSYFFRPAGVFNPEDYSKYVQTAAIVNSVEQFWRVYCHMVRPCDFVKKGELHFFKKDIKPTWEDEENKKGGKSILRIKKGTASRIWENLLMAIIGEQFDVEDDICGAVCSVRRDEDIISIWNRSADDFPIRNRIRDTLGQVLNLPAGTLVEYKRHDDCLKDKSSYRHSRGDVYEFCGNV</sequence>
<dbReference type="GO" id="GO:0016281">
    <property type="term" value="C:eukaryotic translation initiation factor 4F complex"/>
    <property type="evidence" value="ECO:0007669"/>
    <property type="project" value="TreeGrafter"/>
</dbReference>
<dbReference type="PANTHER" id="PTHR11960:SF18">
    <property type="entry name" value="EUKARYOTIC TRANSLATION INITIATION FACTOR 4E HOMOLOGOUS PROTEIN, ISOFORM B"/>
    <property type="match status" value="1"/>
</dbReference>
<keyword evidence="1" id="KW-0396">Initiation factor</keyword>
<dbReference type="SUPFAM" id="SSF55418">
    <property type="entry name" value="eIF4e-like"/>
    <property type="match status" value="1"/>
</dbReference>
<dbReference type="Proteomes" id="UP000887575">
    <property type="component" value="Unassembled WGS sequence"/>
</dbReference>
<organism evidence="2 3">
    <name type="scientific">Mesorhabditis belari</name>
    <dbReference type="NCBI Taxonomy" id="2138241"/>
    <lineage>
        <taxon>Eukaryota</taxon>
        <taxon>Metazoa</taxon>
        <taxon>Ecdysozoa</taxon>
        <taxon>Nematoda</taxon>
        <taxon>Chromadorea</taxon>
        <taxon>Rhabditida</taxon>
        <taxon>Rhabditina</taxon>
        <taxon>Rhabditomorpha</taxon>
        <taxon>Rhabditoidea</taxon>
        <taxon>Rhabditidae</taxon>
        <taxon>Mesorhabditinae</taxon>
        <taxon>Mesorhabditis</taxon>
    </lineage>
</organism>
<keyword evidence="2" id="KW-1185">Reference proteome</keyword>
<dbReference type="GO" id="GO:0000340">
    <property type="term" value="F:RNA 7-methylguanosine cap binding"/>
    <property type="evidence" value="ECO:0007669"/>
    <property type="project" value="TreeGrafter"/>
</dbReference>
<comment type="similarity">
    <text evidence="1">Belongs to the eukaryotic initiation factor 4E family.</text>
</comment>